<feature type="compositionally biased region" description="Polar residues" evidence="1">
    <location>
        <begin position="64"/>
        <end position="77"/>
    </location>
</feature>
<keyword evidence="2" id="KW-0449">Lipoprotein</keyword>
<feature type="compositionally biased region" description="Gly residues" evidence="1">
    <location>
        <begin position="107"/>
        <end position="124"/>
    </location>
</feature>
<keyword evidence="3" id="KW-1185">Reference proteome</keyword>
<reference evidence="2 3" key="1">
    <citation type="journal article" date="2012" name="J. Bacteriol.">
        <title>Draft Genome Sequence of the Soil Bacterium Burkholderia terrae Strain BS001, Which Interacts with Fungal Surface Structures.</title>
        <authorList>
            <person name="Nazir R."/>
            <person name="Hansen M.A."/>
            <person name="Sorensen S."/>
            <person name="van Elsas J.D."/>
        </authorList>
    </citation>
    <scope>NUCLEOTIDE SEQUENCE [LARGE SCALE GENOMIC DNA]</scope>
    <source>
        <strain evidence="2 3">BS001</strain>
    </source>
</reference>
<organism evidence="2 3">
    <name type="scientific">Paraburkholderia hospita</name>
    <dbReference type="NCBI Taxonomy" id="169430"/>
    <lineage>
        <taxon>Bacteria</taxon>
        <taxon>Pseudomonadati</taxon>
        <taxon>Pseudomonadota</taxon>
        <taxon>Betaproteobacteria</taxon>
        <taxon>Burkholderiales</taxon>
        <taxon>Burkholderiaceae</taxon>
        <taxon>Paraburkholderia</taxon>
    </lineage>
</organism>
<name>A0ABN0FH55_9BURK</name>
<feature type="non-terminal residue" evidence="2">
    <location>
        <position position="166"/>
    </location>
</feature>
<accession>A0ABN0FH55</accession>
<protein>
    <submittedName>
        <fullName evidence="2">Lipoprotein</fullName>
    </submittedName>
</protein>
<comment type="caution">
    <text evidence="2">The sequence shown here is derived from an EMBL/GenBank/DDBJ whole genome shotgun (WGS) entry which is preliminary data.</text>
</comment>
<proteinExistence type="predicted"/>
<feature type="compositionally biased region" description="Gly residues" evidence="1">
    <location>
        <begin position="149"/>
        <end position="166"/>
    </location>
</feature>
<evidence type="ECO:0000256" key="1">
    <source>
        <dbReference type="SAM" id="MobiDB-lite"/>
    </source>
</evidence>
<feature type="region of interest" description="Disordered" evidence="1">
    <location>
        <begin position="107"/>
        <end position="166"/>
    </location>
</feature>
<gene>
    <name evidence="2" type="ORF">WQE_26220</name>
</gene>
<evidence type="ECO:0000313" key="2">
    <source>
        <dbReference type="EMBL" id="EIM98055.1"/>
    </source>
</evidence>
<feature type="compositionally biased region" description="Gly residues" evidence="1">
    <location>
        <begin position="132"/>
        <end position="141"/>
    </location>
</feature>
<dbReference type="Proteomes" id="UP000004980">
    <property type="component" value="Unassembled WGS sequence"/>
</dbReference>
<sequence>MKIKPFDTYYYNVIRGTATFVVGAGTFMAAQFVQAASADDVIPKWIVTADAPLPASGASAAMQPAQNDTASTGVESGTTTAADDAASVFLLKGCIGNAGNCAPNGGRGSGAGASAGAAGAGSSGSSGSSGAASGGGGGFGAAAGPSGNSSGGGFGGGSGNGGGGGG</sequence>
<evidence type="ECO:0000313" key="3">
    <source>
        <dbReference type="Proteomes" id="UP000004980"/>
    </source>
</evidence>
<dbReference type="EMBL" id="AKAU01000133">
    <property type="protein sequence ID" value="EIM98055.1"/>
    <property type="molecule type" value="Genomic_DNA"/>
</dbReference>
<feature type="region of interest" description="Disordered" evidence="1">
    <location>
        <begin position="57"/>
        <end position="77"/>
    </location>
</feature>